<protein>
    <submittedName>
        <fullName evidence="3">Cobalt ABC transporter permease</fullName>
    </submittedName>
</protein>
<keyword evidence="4" id="KW-1185">Reference proteome</keyword>
<keyword evidence="2" id="KW-0732">Signal</keyword>
<feature type="transmembrane region" description="Helical" evidence="1">
    <location>
        <begin position="169"/>
        <end position="187"/>
    </location>
</feature>
<gene>
    <name evidence="3" type="ORF">COO92_04720</name>
</gene>
<comment type="caution">
    <text evidence="3">The sequence shown here is derived from an EMBL/GenBank/DDBJ whole genome shotgun (WGS) entry which is preliminary data.</text>
</comment>
<keyword evidence="1" id="KW-0472">Membrane</keyword>
<accession>A0A2N3L9F3</accession>
<keyword evidence="1" id="KW-1133">Transmembrane helix</keyword>
<feature type="signal peptide" evidence="2">
    <location>
        <begin position="1"/>
        <end position="18"/>
    </location>
</feature>
<dbReference type="Proteomes" id="UP000233332">
    <property type="component" value="Unassembled WGS sequence"/>
</dbReference>
<dbReference type="EMBL" id="NXGX01000002">
    <property type="protein sequence ID" value="PKR59350.1"/>
    <property type="molecule type" value="Genomic_DNA"/>
</dbReference>
<dbReference type="AlphaFoldDB" id="A0A2N3L9F3"/>
<evidence type="ECO:0000256" key="1">
    <source>
        <dbReference type="SAM" id="Phobius"/>
    </source>
</evidence>
<feature type="chain" id="PRO_5014632641" evidence="2">
    <location>
        <begin position="19"/>
        <end position="198"/>
    </location>
</feature>
<keyword evidence="1" id="KW-0812">Transmembrane</keyword>
<evidence type="ECO:0000313" key="4">
    <source>
        <dbReference type="Proteomes" id="UP000233332"/>
    </source>
</evidence>
<name>A0A2N3L9F3_9PROT</name>
<proteinExistence type="predicted"/>
<sequence>MLAVTVLFLAAATGQAQAHKVIASVFASGTDIEGEIGFSNGDMAADTVVEVFDEQGNKLGQTKTDSDGFFTYTPTSQVNHVFRADLGAGHIAKTTFDISELSSVLTGDQLAPTTGVTAKGTGDSPNTASGNVAVTQEQEVLIAAIVRDELRPLRREITAYKEKNDFQSILGGIGYIFGFFGIAYYIAARRLRAKDKQA</sequence>
<organism evidence="3 4">
    <name type="scientific">Thalassospira lohafexi</name>
    <dbReference type="NCBI Taxonomy" id="744227"/>
    <lineage>
        <taxon>Bacteria</taxon>
        <taxon>Pseudomonadati</taxon>
        <taxon>Pseudomonadota</taxon>
        <taxon>Alphaproteobacteria</taxon>
        <taxon>Rhodospirillales</taxon>
        <taxon>Thalassospiraceae</taxon>
        <taxon>Thalassospira</taxon>
    </lineage>
</organism>
<evidence type="ECO:0000256" key="2">
    <source>
        <dbReference type="SAM" id="SignalP"/>
    </source>
</evidence>
<evidence type="ECO:0000313" key="3">
    <source>
        <dbReference type="EMBL" id="PKR59350.1"/>
    </source>
</evidence>
<reference evidence="3 4" key="1">
    <citation type="submission" date="2017-09" db="EMBL/GenBank/DDBJ databases">
        <title>Biodiversity and function of Thalassospira species in the particle-attached aromatic-hydrocarbon-degrading consortia from the surface seawater of the China South Sea.</title>
        <authorList>
            <person name="Dong C."/>
            <person name="Lai Q."/>
            <person name="Shao Z."/>
        </authorList>
    </citation>
    <scope>NUCLEOTIDE SEQUENCE [LARGE SCALE GENOMIC DNA]</scope>
    <source>
        <strain evidence="3 4">139Z-12</strain>
    </source>
</reference>